<dbReference type="InterPro" id="IPR037121">
    <property type="entry name" value="Ribosomal_bL25_C"/>
</dbReference>
<evidence type="ECO:0000259" key="7">
    <source>
        <dbReference type="Pfam" id="PF14693"/>
    </source>
</evidence>
<protein>
    <recommendedName>
        <fullName evidence="5">Large ribosomal subunit protein bL25</fullName>
    </recommendedName>
    <alternativeName>
        <fullName evidence="5">General stress protein CTC</fullName>
    </alternativeName>
</protein>
<dbReference type="NCBIfam" id="NF004612">
    <property type="entry name" value="PRK05943.1"/>
    <property type="match status" value="1"/>
</dbReference>
<dbReference type="InterPro" id="IPR001021">
    <property type="entry name" value="Ribosomal_bL25_long"/>
</dbReference>
<dbReference type="InterPro" id="IPR020057">
    <property type="entry name" value="Ribosomal_bL25_b-dom"/>
</dbReference>
<dbReference type="PANTHER" id="PTHR33284:SF1">
    <property type="entry name" value="RIBOSOMAL PROTEIN L25_GLN-TRNA SYNTHETASE, ANTI-CODON-BINDING DOMAIN-CONTAINING PROTEIN"/>
    <property type="match status" value="1"/>
</dbReference>
<dbReference type="Pfam" id="PF01386">
    <property type="entry name" value="Ribosomal_L25p"/>
    <property type="match status" value="1"/>
</dbReference>
<comment type="subunit">
    <text evidence="5">Part of the 50S ribosomal subunit; part of the 5S rRNA/L5/L18/L25 subcomplex. Contacts the 5S rRNA. Binds to the 5S rRNA independently of L5 and L18.</text>
</comment>
<dbReference type="AlphaFoldDB" id="A0AA43TJU7"/>
<keyword evidence="1 5" id="KW-0699">rRNA-binding</keyword>
<dbReference type="GO" id="GO:0022625">
    <property type="term" value="C:cytosolic large ribosomal subunit"/>
    <property type="evidence" value="ECO:0007669"/>
    <property type="project" value="TreeGrafter"/>
</dbReference>
<dbReference type="SUPFAM" id="SSF50715">
    <property type="entry name" value="Ribosomal protein L25-like"/>
    <property type="match status" value="1"/>
</dbReference>
<comment type="similarity">
    <text evidence="5">Belongs to the bacterial ribosomal protein bL25 family. CTC subfamily.</text>
</comment>
<evidence type="ECO:0000313" key="9">
    <source>
        <dbReference type="Proteomes" id="UP001160519"/>
    </source>
</evidence>
<dbReference type="InterPro" id="IPR020930">
    <property type="entry name" value="Ribosomal_uL5_bac-type"/>
</dbReference>
<dbReference type="GO" id="GO:0003735">
    <property type="term" value="F:structural constituent of ribosome"/>
    <property type="evidence" value="ECO:0007669"/>
    <property type="project" value="InterPro"/>
</dbReference>
<dbReference type="CDD" id="cd00495">
    <property type="entry name" value="Ribosomal_L25_TL5_CTC"/>
    <property type="match status" value="1"/>
</dbReference>
<sequence length="203" mass="22021">MSNVFEFVAESRGQSGKSAARRARHKGNVPAVIYGGHVEPQMLVLSHNEVIKHLAREAVYSHVLDITVDGKTEKVILKAVQRHPAKFQVLHMDFLRVNMADALKVHVPLHFINEDASIGGKKGGIAAHSMIDVEVTCLPSVLPDYIEVDLIGLDIGDSMHLSDIIMPAGVEIVALAQGSEHDHPIASMMASKASKDDVAEEPE</sequence>
<organism evidence="8 9">
    <name type="scientific">Candidatus Methylobacter titanis</name>
    <dbReference type="NCBI Taxonomy" id="3053457"/>
    <lineage>
        <taxon>Bacteria</taxon>
        <taxon>Pseudomonadati</taxon>
        <taxon>Pseudomonadota</taxon>
        <taxon>Gammaproteobacteria</taxon>
        <taxon>Methylococcales</taxon>
        <taxon>Methylococcaceae</taxon>
        <taxon>Methylobacter</taxon>
    </lineage>
</organism>
<comment type="caution">
    <text evidence="8">The sequence shown here is derived from an EMBL/GenBank/DDBJ whole genome shotgun (WGS) entry which is preliminary data.</text>
</comment>
<dbReference type="Gene3D" id="2.40.240.10">
    <property type="entry name" value="Ribosomal Protein L25, Chain P"/>
    <property type="match status" value="1"/>
</dbReference>
<dbReference type="NCBIfam" id="TIGR00731">
    <property type="entry name" value="bL25_bact_ctc"/>
    <property type="match status" value="1"/>
</dbReference>
<dbReference type="GO" id="GO:0006412">
    <property type="term" value="P:translation"/>
    <property type="evidence" value="ECO:0007669"/>
    <property type="project" value="UniProtKB-UniRule"/>
</dbReference>
<dbReference type="HAMAP" id="MF_01336">
    <property type="entry name" value="Ribosomal_bL25"/>
    <property type="match status" value="1"/>
</dbReference>
<evidence type="ECO:0000256" key="2">
    <source>
        <dbReference type="ARBA" id="ARBA00022884"/>
    </source>
</evidence>
<keyword evidence="4 5" id="KW-0687">Ribonucleoprotein</keyword>
<comment type="function">
    <text evidence="5">This is one of the proteins that binds to the 5S RNA in the ribosome where it forms part of the central protuberance.</text>
</comment>
<dbReference type="InterPro" id="IPR020056">
    <property type="entry name" value="Rbsml_bL25/Gln-tRNA_synth_N"/>
</dbReference>
<dbReference type="NCBIfam" id="NF004130">
    <property type="entry name" value="PRK05618.1-5"/>
    <property type="match status" value="1"/>
</dbReference>
<dbReference type="NCBIfam" id="NF004128">
    <property type="entry name" value="PRK05618.1-2"/>
    <property type="match status" value="1"/>
</dbReference>
<gene>
    <name evidence="5" type="primary">rplY</name>
    <name evidence="5" type="synonym">ctc</name>
    <name evidence="8" type="ORF">PSU93_05595</name>
</gene>
<dbReference type="InterPro" id="IPR020055">
    <property type="entry name" value="Ribosomal_bL25_short"/>
</dbReference>
<evidence type="ECO:0000256" key="4">
    <source>
        <dbReference type="ARBA" id="ARBA00023274"/>
    </source>
</evidence>
<dbReference type="InterPro" id="IPR029751">
    <property type="entry name" value="Ribosomal_L25_dom"/>
</dbReference>
<dbReference type="InterPro" id="IPR011035">
    <property type="entry name" value="Ribosomal_bL25/Gln-tRNA_synth"/>
</dbReference>
<reference evidence="8" key="1">
    <citation type="submission" date="2023-01" db="EMBL/GenBank/DDBJ databases">
        <title>Biogeochemical cycle of methane in antarctic sediments.</title>
        <authorList>
            <person name="Roldan D.M."/>
            <person name="Menes R.J."/>
        </authorList>
    </citation>
    <scope>NUCLEOTIDE SEQUENCE [LARGE SCALE GENOMIC DNA]</scope>
    <source>
        <strain evidence="8">K-2018 MAG008</strain>
    </source>
</reference>
<dbReference type="Gene3D" id="2.170.120.20">
    <property type="entry name" value="Ribosomal protein L25, beta domain"/>
    <property type="match status" value="1"/>
</dbReference>
<dbReference type="HAMAP" id="MF_01334">
    <property type="entry name" value="Ribosomal_bL25_CTC"/>
    <property type="match status" value="1"/>
</dbReference>
<evidence type="ECO:0000256" key="1">
    <source>
        <dbReference type="ARBA" id="ARBA00022730"/>
    </source>
</evidence>
<dbReference type="PANTHER" id="PTHR33284">
    <property type="entry name" value="RIBOSOMAL PROTEIN L25/GLN-TRNA SYNTHETASE, ANTI-CODON-BINDING DOMAIN-CONTAINING PROTEIN"/>
    <property type="match status" value="1"/>
</dbReference>
<dbReference type="EMBL" id="JAQSDF010000011">
    <property type="protein sequence ID" value="MDI1230606.1"/>
    <property type="molecule type" value="Genomic_DNA"/>
</dbReference>
<keyword evidence="3 5" id="KW-0689">Ribosomal protein</keyword>
<feature type="domain" description="Large ribosomal subunit protein bL25 L25" evidence="6">
    <location>
        <begin position="9"/>
        <end position="94"/>
    </location>
</feature>
<name>A0AA43TJU7_9GAMM</name>
<accession>A0AA43TJU7</accession>
<evidence type="ECO:0000313" key="8">
    <source>
        <dbReference type="EMBL" id="MDI1230606.1"/>
    </source>
</evidence>
<dbReference type="GO" id="GO:0008097">
    <property type="term" value="F:5S rRNA binding"/>
    <property type="evidence" value="ECO:0007669"/>
    <property type="project" value="InterPro"/>
</dbReference>
<proteinExistence type="inferred from homology"/>
<evidence type="ECO:0000256" key="3">
    <source>
        <dbReference type="ARBA" id="ARBA00022980"/>
    </source>
</evidence>
<dbReference type="Proteomes" id="UP001160519">
    <property type="component" value="Unassembled WGS sequence"/>
</dbReference>
<evidence type="ECO:0000259" key="6">
    <source>
        <dbReference type="Pfam" id="PF01386"/>
    </source>
</evidence>
<keyword evidence="2 5" id="KW-0694">RNA-binding</keyword>
<keyword evidence="9" id="KW-1185">Reference proteome</keyword>
<dbReference type="Pfam" id="PF14693">
    <property type="entry name" value="Ribosomal_TL5_C"/>
    <property type="match status" value="1"/>
</dbReference>
<feature type="domain" description="Large ribosomal subunit protein bL25 beta" evidence="7">
    <location>
        <begin position="103"/>
        <end position="190"/>
    </location>
</feature>
<evidence type="ECO:0000256" key="5">
    <source>
        <dbReference type="HAMAP-Rule" id="MF_01334"/>
    </source>
</evidence>